<dbReference type="SMART" id="SM01130">
    <property type="entry name" value="DHDPS"/>
    <property type="match status" value="1"/>
</dbReference>
<dbReference type="InterPro" id="IPR002220">
    <property type="entry name" value="DapA-like"/>
</dbReference>
<dbReference type="SUPFAM" id="SSF51569">
    <property type="entry name" value="Aldolase"/>
    <property type="match status" value="1"/>
</dbReference>
<comment type="similarity">
    <text evidence="1">Belongs to the DapA family.</text>
</comment>
<dbReference type="Proteomes" id="UP001596106">
    <property type="component" value="Unassembled WGS sequence"/>
</dbReference>
<dbReference type="EMBL" id="JBHSMA010000001">
    <property type="protein sequence ID" value="MFC5408234.1"/>
    <property type="molecule type" value="Genomic_DNA"/>
</dbReference>
<evidence type="ECO:0000313" key="4">
    <source>
        <dbReference type="Proteomes" id="UP001596106"/>
    </source>
</evidence>
<evidence type="ECO:0000313" key="3">
    <source>
        <dbReference type="EMBL" id="MFC5408234.1"/>
    </source>
</evidence>
<proteinExistence type="inferred from homology"/>
<organism evidence="3 4">
    <name type="scientific">Larkinella bovis</name>
    <dbReference type="NCBI Taxonomy" id="683041"/>
    <lineage>
        <taxon>Bacteria</taxon>
        <taxon>Pseudomonadati</taxon>
        <taxon>Bacteroidota</taxon>
        <taxon>Cytophagia</taxon>
        <taxon>Cytophagales</taxon>
        <taxon>Spirosomataceae</taxon>
        <taxon>Larkinella</taxon>
    </lineage>
</organism>
<gene>
    <name evidence="3" type="ORF">ACFPMF_02860</name>
</gene>
<protein>
    <submittedName>
        <fullName evidence="3">Dihydrodipicolinate synthase family protein</fullName>
    </submittedName>
</protein>
<dbReference type="Pfam" id="PF00701">
    <property type="entry name" value="DHDPS"/>
    <property type="match status" value="1"/>
</dbReference>
<evidence type="ECO:0000256" key="2">
    <source>
        <dbReference type="ARBA" id="ARBA00023239"/>
    </source>
</evidence>
<evidence type="ECO:0000256" key="1">
    <source>
        <dbReference type="ARBA" id="ARBA00007592"/>
    </source>
</evidence>
<name>A0ABW0I4G0_9BACT</name>
<keyword evidence="4" id="KW-1185">Reference proteome</keyword>
<comment type="caution">
    <text evidence="3">The sequence shown here is derived from an EMBL/GenBank/DDBJ whole genome shotgun (WGS) entry which is preliminary data.</text>
</comment>
<sequence length="364" mass="40345">MEPKPLLSRRASFERLARAALGLMAGVEVIHTQPVLANIKPSPWLPKSGESVKPGVKKFVPVMITPFDASLKIDYDTLSRLIDFYGQAGAKGFFANCLSSEMYFLNDQERLELTRHVVKRAGRKTGVVSTGSFGDSLDDKVAFAKKIYDTGVNGVILISSHFAQASESDAVLMKNFEAFLAQTGSIKLGTYECPNPYKRLLSPDVFKSLVSDKRLIYHKDTSEDIKNIETKLAIARGTQLEFYNAHTATAAESLQKGAAGMSPISGNFYPEIHSWLCQYANDPSKAADVQWIQAEITRTEPVISKFYPLSSKYFLKKRGLPIELVCRSNVKTIPAEQLSVLDDTYQTFLGWCDRLGIKPVTGLK</sequence>
<dbReference type="PANTHER" id="PTHR12128:SF66">
    <property type="entry name" value="4-HYDROXY-2-OXOGLUTARATE ALDOLASE, MITOCHONDRIAL"/>
    <property type="match status" value="1"/>
</dbReference>
<dbReference type="Gene3D" id="3.20.20.70">
    <property type="entry name" value="Aldolase class I"/>
    <property type="match status" value="1"/>
</dbReference>
<dbReference type="RefSeq" id="WP_379840919.1">
    <property type="nucleotide sequence ID" value="NZ_JBHSMA010000001.1"/>
</dbReference>
<dbReference type="PANTHER" id="PTHR12128">
    <property type="entry name" value="DIHYDRODIPICOLINATE SYNTHASE"/>
    <property type="match status" value="1"/>
</dbReference>
<keyword evidence="2" id="KW-0456">Lyase</keyword>
<accession>A0ABW0I4G0</accession>
<dbReference type="CDD" id="cd00408">
    <property type="entry name" value="DHDPS-like"/>
    <property type="match status" value="1"/>
</dbReference>
<reference evidence="4" key="1">
    <citation type="journal article" date="2019" name="Int. J. Syst. Evol. Microbiol.">
        <title>The Global Catalogue of Microorganisms (GCM) 10K type strain sequencing project: providing services to taxonomists for standard genome sequencing and annotation.</title>
        <authorList>
            <consortium name="The Broad Institute Genomics Platform"/>
            <consortium name="The Broad Institute Genome Sequencing Center for Infectious Disease"/>
            <person name="Wu L."/>
            <person name="Ma J."/>
        </authorList>
    </citation>
    <scope>NUCLEOTIDE SEQUENCE [LARGE SCALE GENOMIC DNA]</scope>
    <source>
        <strain evidence="4">CCUG 55250</strain>
    </source>
</reference>
<dbReference type="InterPro" id="IPR013785">
    <property type="entry name" value="Aldolase_TIM"/>
</dbReference>